<dbReference type="InterPro" id="IPR027417">
    <property type="entry name" value="P-loop_NTPase"/>
</dbReference>
<proteinExistence type="predicted"/>
<evidence type="ECO:0000313" key="3">
    <source>
        <dbReference type="Proteomes" id="UP000249633"/>
    </source>
</evidence>
<name>A0A2W5DPV1_9BURK</name>
<dbReference type="SUPFAM" id="SSF52540">
    <property type="entry name" value="P-loop containing nucleoside triphosphate hydrolases"/>
    <property type="match status" value="1"/>
</dbReference>
<accession>A0A2W5DPV1</accession>
<dbReference type="Pfam" id="PF13191">
    <property type="entry name" value="AAA_16"/>
    <property type="match status" value="1"/>
</dbReference>
<gene>
    <name evidence="2" type="ORF">DI603_07610</name>
</gene>
<dbReference type="GO" id="GO:0003677">
    <property type="term" value="F:DNA binding"/>
    <property type="evidence" value="ECO:0007669"/>
    <property type="project" value="TreeGrafter"/>
</dbReference>
<dbReference type="SUPFAM" id="SSF48452">
    <property type="entry name" value="TPR-like"/>
    <property type="match status" value="1"/>
</dbReference>
<dbReference type="PANTHER" id="PTHR35807">
    <property type="entry name" value="TRANSCRIPTIONAL REGULATOR REDD-RELATED"/>
    <property type="match status" value="1"/>
</dbReference>
<dbReference type="InterPro" id="IPR011990">
    <property type="entry name" value="TPR-like_helical_dom_sf"/>
</dbReference>
<dbReference type="Gene3D" id="1.10.10.10">
    <property type="entry name" value="Winged helix-like DNA-binding domain superfamily/Winged helix DNA-binding domain"/>
    <property type="match status" value="1"/>
</dbReference>
<dbReference type="EMBL" id="QFOD01000005">
    <property type="protein sequence ID" value="PZP33935.1"/>
    <property type="molecule type" value="Genomic_DNA"/>
</dbReference>
<comment type="caution">
    <text evidence="2">The sequence shown here is derived from an EMBL/GenBank/DDBJ whole genome shotgun (WGS) entry which is preliminary data.</text>
</comment>
<dbReference type="PANTHER" id="PTHR35807:SF1">
    <property type="entry name" value="TRANSCRIPTIONAL REGULATOR REDD"/>
    <property type="match status" value="1"/>
</dbReference>
<evidence type="ECO:0000259" key="1">
    <source>
        <dbReference type="Pfam" id="PF13191"/>
    </source>
</evidence>
<dbReference type="Proteomes" id="UP000249633">
    <property type="component" value="Unassembled WGS sequence"/>
</dbReference>
<reference evidence="2 3" key="1">
    <citation type="submission" date="2017-08" db="EMBL/GenBank/DDBJ databases">
        <title>Infants hospitalized years apart are colonized by the same room-sourced microbial strains.</title>
        <authorList>
            <person name="Brooks B."/>
            <person name="Olm M.R."/>
            <person name="Firek B.A."/>
            <person name="Baker R."/>
            <person name="Thomas B.C."/>
            <person name="Morowitz M.J."/>
            <person name="Banfield J.F."/>
        </authorList>
    </citation>
    <scope>NUCLEOTIDE SEQUENCE [LARGE SCALE GENOMIC DNA]</scope>
    <source>
        <strain evidence="2">S2_012_000_R2_81</strain>
    </source>
</reference>
<dbReference type="Gene3D" id="1.25.40.10">
    <property type="entry name" value="Tetratricopeptide repeat domain"/>
    <property type="match status" value="1"/>
</dbReference>
<sequence>MEAPPTPYKLTVPEAERQLPRTRQVNALAHLLQRTPVVWLLGLPGAGKTSTAAQWAQAARAQGERIAWWRLDEDDADVASLLDALLHHPEHGVPARLPAWSPDNQPDLRRFARRFFGELAHGPGPFTLVLDDCHRLPDAALLWQLLDAARDGAGPGLRLLCISRRPPPPMLARGVLPGWLTVYDDLGLSLAEATAVAEQTSGRRWSASDVEALRAAQGWMAHVLALARGSDAALGEATEAQVGTFLCHELLLMLPADERRSFRLLAELPELPRALAGLPPAAARLLDQLAARRYFVDLSRGDAWRLHDLLRDGLRAANAESEPPEALAEARRMLARQVLPHSPDAAMNLLVAAADAPAALTLLREHGRRWLTQGRHVQMQAWLQGLPQAADDAEALLWMAEARLPGTPEDARPLFARARARLLAAGSAEGAYRAWCGEVASYVVQWGAVHGLAELVDELERLEAVLGPAPGDWRFRTAADALTALMYGRAEDPRIRRYAEATALAVQQAPDAASRVSAAAHLLIYRLWWAGDFPGGRMLYEALDAEVEAGEELPPLARLLWWSNAAIVDWQCGDPARCHAKVERGLALAEASGVHVRDFFLLTQGIFCALSQEDWPRAEAYLAQLARTEQSHKRLDTMVHHFFRSWYALSRGDAALALAHAQTALPMAEALGSLFHKVIVLSALAPAALHAGDPETAGQAYRQQLALAKGSQNPTFAYIAFCAGAEIALLSGDTAGLHKQVERMLTVKHLGGFHSDCGWRTPMRARLLAFALEQGVLPAVARQWVLEKRVPLPPDAGQAAANAWPRPVQIGAIGGLTVTVDGHSPEGGKPARALRELLGALVARREGLPQSQLCDALWPDADGDRAQVSLKAAVHRLRGWLGHDAVVVRGGLVALNPQRVGCDLWRQLDQAPQALAHTAALVLAGCESAPVIALRQALERGLLG</sequence>
<dbReference type="GO" id="GO:0006355">
    <property type="term" value="P:regulation of DNA-templated transcription"/>
    <property type="evidence" value="ECO:0007669"/>
    <property type="project" value="TreeGrafter"/>
</dbReference>
<dbReference type="AlphaFoldDB" id="A0A2W5DPV1"/>
<protein>
    <recommendedName>
        <fullName evidence="1">Orc1-like AAA ATPase domain-containing protein</fullName>
    </recommendedName>
</protein>
<dbReference type="InterPro" id="IPR041664">
    <property type="entry name" value="AAA_16"/>
</dbReference>
<feature type="domain" description="Orc1-like AAA ATPase" evidence="1">
    <location>
        <begin position="21"/>
        <end position="141"/>
    </location>
</feature>
<dbReference type="InterPro" id="IPR051677">
    <property type="entry name" value="AfsR-DnrI-RedD_regulator"/>
</dbReference>
<organism evidence="2 3">
    <name type="scientific">Roseateles depolymerans</name>
    <dbReference type="NCBI Taxonomy" id="76731"/>
    <lineage>
        <taxon>Bacteria</taxon>
        <taxon>Pseudomonadati</taxon>
        <taxon>Pseudomonadota</taxon>
        <taxon>Betaproteobacteria</taxon>
        <taxon>Burkholderiales</taxon>
        <taxon>Sphaerotilaceae</taxon>
        <taxon>Roseateles</taxon>
    </lineage>
</organism>
<evidence type="ECO:0000313" key="2">
    <source>
        <dbReference type="EMBL" id="PZP33935.1"/>
    </source>
</evidence>
<dbReference type="InterPro" id="IPR036388">
    <property type="entry name" value="WH-like_DNA-bd_sf"/>
</dbReference>
<dbReference type="Gene3D" id="3.40.50.300">
    <property type="entry name" value="P-loop containing nucleotide triphosphate hydrolases"/>
    <property type="match status" value="1"/>
</dbReference>